<keyword evidence="2 5" id="KW-0812">Transmembrane</keyword>
<evidence type="ECO:0000256" key="3">
    <source>
        <dbReference type="ARBA" id="ARBA00022989"/>
    </source>
</evidence>
<dbReference type="OrthoDB" id="269173at2759"/>
<dbReference type="EMBL" id="CAICTM010001399">
    <property type="protein sequence ID" value="CAB9523290.1"/>
    <property type="molecule type" value="Genomic_DNA"/>
</dbReference>
<evidence type="ECO:0000256" key="2">
    <source>
        <dbReference type="ARBA" id="ARBA00022692"/>
    </source>
</evidence>
<evidence type="ECO:0000313" key="6">
    <source>
        <dbReference type="EMBL" id="CAB9523290.1"/>
    </source>
</evidence>
<gene>
    <name evidence="6" type="ORF">SEMRO_1401_G269380.1</name>
</gene>
<evidence type="ECO:0000313" key="7">
    <source>
        <dbReference type="Proteomes" id="UP001153069"/>
    </source>
</evidence>
<feature type="transmembrane region" description="Helical" evidence="5">
    <location>
        <begin position="12"/>
        <end position="31"/>
    </location>
</feature>
<dbReference type="PANTHER" id="PTHR43461">
    <property type="entry name" value="TRANSMEMBRANE PROTEIN 256"/>
    <property type="match status" value="1"/>
</dbReference>
<keyword evidence="4 5" id="KW-0472">Membrane</keyword>
<dbReference type="InterPro" id="IPR006696">
    <property type="entry name" value="DUF423"/>
</dbReference>
<proteinExistence type="predicted"/>
<name>A0A9N8EN04_9STRA</name>
<dbReference type="Pfam" id="PF04241">
    <property type="entry name" value="DUF423"/>
    <property type="match status" value="1"/>
</dbReference>
<dbReference type="GO" id="GO:0016020">
    <property type="term" value="C:membrane"/>
    <property type="evidence" value="ECO:0007669"/>
    <property type="project" value="UniProtKB-SubCell"/>
</dbReference>
<sequence length="132" mass="13535">MGGSASESLQKYAAVLGASGVALGALGSHALKDTLSKGNHLESWRTAIAYQLFHATALIGMAALAEARQDESLMRAGQYMAVGSLMFSGSIYGLCLGVGPKKVLGPTTPIGGMLMIGGWVLLGLAAPQKDKK</sequence>
<evidence type="ECO:0000256" key="1">
    <source>
        <dbReference type="ARBA" id="ARBA00004141"/>
    </source>
</evidence>
<dbReference type="AlphaFoldDB" id="A0A9N8EN04"/>
<comment type="caution">
    <text evidence="6">The sequence shown here is derived from an EMBL/GenBank/DDBJ whole genome shotgun (WGS) entry which is preliminary data.</text>
</comment>
<feature type="transmembrane region" description="Helical" evidence="5">
    <location>
        <begin position="106"/>
        <end position="126"/>
    </location>
</feature>
<dbReference type="Proteomes" id="UP001153069">
    <property type="component" value="Unassembled WGS sequence"/>
</dbReference>
<accession>A0A9N8EN04</accession>
<keyword evidence="3 5" id="KW-1133">Transmembrane helix</keyword>
<feature type="transmembrane region" description="Helical" evidence="5">
    <location>
        <begin position="79"/>
        <end position="100"/>
    </location>
</feature>
<dbReference type="PANTHER" id="PTHR43461:SF1">
    <property type="entry name" value="TRANSMEMBRANE PROTEIN 256"/>
    <property type="match status" value="1"/>
</dbReference>
<comment type="subcellular location">
    <subcellularLocation>
        <location evidence="1">Membrane</location>
        <topology evidence="1">Multi-pass membrane protein</topology>
    </subcellularLocation>
</comment>
<protein>
    <recommendedName>
        <fullName evidence="8">DUF423-domain-containing protein</fullName>
    </recommendedName>
</protein>
<evidence type="ECO:0008006" key="8">
    <source>
        <dbReference type="Google" id="ProtNLM"/>
    </source>
</evidence>
<organism evidence="6 7">
    <name type="scientific">Seminavis robusta</name>
    <dbReference type="NCBI Taxonomy" id="568900"/>
    <lineage>
        <taxon>Eukaryota</taxon>
        <taxon>Sar</taxon>
        <taxon>Stramenopiles</taxon>
        <taxon>Ochrophyta</taxon>
        <taxon>Bacillariophyta</taxon>
        <taxon>Bacillariophyceae</taxon>
        <taxon>Bacillariophycidae</taxon>
        <taxon>Naviculales</taxon>
        <taxon>Naviculaceae</taxon>
        <taxon>Seminavis</taxon>
    </lineage>
</organism>
<evidence type="ECO:0000256" key="5">
    <source>
        <dbReference type="SAM" id="Phobius"/>
    </source>
</evidence>
<feature type="transmembrane region" description="Helical" evidence="5">
    <location>
        <begin position="47"/>
        <end position="67"/>
    </location>
</feature>
<evidence type="ECO:0000256" key="4">
    <source>
        <dbReference type="ARBA" id="ARBA00023136"/>
    </source>
</evidence>
<keyword evidence="7" id="KW-1185">Reference proteome</keyword>
<reference evidence="6" key="1">
    <citation type="submission" date="2020-06" db="EMBL/GenBank/DDBJ databases">
        <authorList>
            <consortium name="Plant Systems Biology data submission"/>
        </authorList>
    </citation>
    <scope>NUCLEOTIDE SEQUENCE</scope>
    <source>
        <strain evidence="6">D6</strain>
    </source>
</reference>